<keyword evidence="7" id="KW-0175">Coiled coil</keyword>
<feature type="coiled-coil region" evidence="7">
    <location>
        <begin position="647"/>
        <end position="681"/>
    </location>
</feature>
<evidence type="ECO:0000256" key="6">
    <source>
        <dbReference type="ARBA" id="ARBA00023180"/>
    </source>
</evidence>
<gene>
    <name evidence="8" type="ORF">HJG54_21990</name>
</gene>
<proteinExistence type="predicted"/>
<dbReference type="InterPro" id="IPR027417">
    <property type="entry name" value="P-loop_NTPase"/>
</dbReference>
<evidence type="ECO:0000313" key="8">
    <source>
        <dbReference type="EMBL" id="WNZ25261.1"/>
    </source>
</evidence>
<keyword evidence="3" id="KW-0812">Transmembrane</keyword>
<keyword evidence="2" id="KW-0808">Transferase</keyword>
<reference evidence="8" key="1">
    <citation type="submission" date="2020-05" db="EMBL/GenBank/DDBJ databases">
        <authorList>
            <person name="Zhu T."/>
            <person name="Keshari N."/>
            <person name="Lu X."/>
        </authorList>
    </citation>
    <scope>NUCLEOTIDE SEQUENCE</scope>
    <source>
        <strain evidence="8">NK1-12</strain>
    </source>
</reference>
<keyword evidence="6" id="KW-0325">Glycoprotein</keyword>
<dbReference type="AlphaFoldDB" id="A0AA97AJT4"/>
<dbReference type="EMBL" id="CP053586">
    <property type="protein sequence ID" value="WNZ25261.1"/>
    <property type="molecule type" value="Genomic_DNA"/>
</dbReference>
<dbReference type="PANTHER" id="PTHR12812">
    <property type="entry name" value="HEPARAN SULFATE 6-O-SULFOTRANSFERASE 3"/>
    <property type="match status" value="1"/>
</dbReference>
<keyword evidence="5" id="KW-0472">Membrane</keyword>
<evidence type="ECO:0000256" key="4">
    <source>
        <dbReference type="ARBA" id="ARBA00022989"/>
    </source>
</evidence>
<accession>A0AA97AJT4</accession>
<evidence type="ECO:0000256" key="3">
    <source>
        <dbReference type="ARBA" id="ARBA00022692"/>
    </source>
</evidence>
<dbReference type="Gene3D" id="3.40.50.300">
    <property type="entry name" value="P-loop containing nucleotide triphosphate hydrolases"/>
    <property type="match status" value="1"/>
</dbReference>
<dbReference type="GO" id="GO:0016020">
    <property type="term" value="C:membrane"/>
    <property type="evidence" value="ECO:0007669"/>
    <property type="project" value="UniProtKB-SubCell"/>
</dbReference>
<evidence type="ECO:0000256" key="7">
    <source>
        <dbReference type="SAM" id="Coils"/>
    </source>
</evidence>
<feature type="coiled-coil region" evidence="7">
    <location>
        <begin position="724"/>
        <end position="775"/>
    </location>
</feature>
<evidence type="ECO:0000256" key="5">
    <source>
        <dbReference type="ARBA" id="ARBA00023136"/>
    </source>
</evidence>
<dbReference type="RefSeq" id="WP_316431409.1">
    <property type="nucleotide sequence ID" value="NZ_CP053586.1"/>
</dbReference>
<dbReference type="GO" id="GO:0017095">
    <property type="term" value="F:heparan sulfate 6-sulfotransferase activity"/>
    <property type="evidence" value="ECO:0007669"/>
    <property type="project" value="TreeGrafter"/>
</dbReference>
<protein>
    <recommendedName>
        <fullName evidence="9">Sulfotransferase family protein</fullName>
    </recommendedName>
</protein>
<evidence type="ECO:0008006" key="9">
    <source>
        <dbReference type="Google" id="ProtNLM"/>
    </source>
</evidence>
<evidence type="ECO:0000256" key="1">
    <source>
        <dbReference type="ARBA" id="ARBA00004167"/>
    </source>
</evidence>
<sequence length="795" mass="91749">MEQSLHQNVAQITQQIQLTEQKIDQSSNQITQQLELTERKIDQSTEHIAQQLELTERKIDQSAEHIAQQLELTECKIDQSTEHIAQQLEQTEQTVKHVSEHQSASLKTTLHSIQRQNSSILYYTSQASSNGNSNRANGADPVMQTPSIGVATTKPFYFFHIPKTAGTSLRFWLLELFAQEEYLECFFLEDLEKISSEKIAQHRFFSGHLGFSLCQALPQQPNIVTWLREPIEREISQYNYLRQKRSMLLDQVTQSRSVEYIDAASHLGIADLLQSDLHLGYYDNLQVRYLSGIAPGQYGQTANTEDADRLSLWTRAAKQNCDDEMLAAAKRNLLDLLHFGLCESMQASIELLCYRANWAPRQFNLHLNRSQTGAKALADALSAEEIAIIRDINKYDLALYEFAKAEFKLRYQELWEESLRVKKHHFNLCSDTEKLPTYIDPFKPEPQTSPVVSDFLEEHFQYQHSGDKRLERLNIKFSDPIFISGWYPREYNDSLKTWLRWAGPDTTSYLYLPLKPGSSYRISFWVLFCMSTDIQESISLEVEGTPIPLQSLYVTDVNDNVQSLLTGVIPAELINEGFAYTKIIFKTNRVVSLEVAESDPPVRYVSFATNGLAVEPVTDPNLVEALLQTNAQLQKFQDRSHHFEAQVQQIQTALHDSQAQVQQFQAELQQLKEHAAAIQIKQSLVEEQPQPHVVEEQMQLHVQEILQESQVQTQQLQSELHQSCQELEQTKKILKKTQSKLERVDNKRKQFRQQLEQTRSQLQQTQAEVEAMETSKFWKMRKTWFRIKRSIGLGH</sequence>
<evidence type="ECO:0000256" key="2">
    <source>
        <dbReference type="ARBA" id="ARBA00022679"/>
    </source>
</evidence>
<dbReference type="InterPro" id="IPR010635">
    <property type="entry name" value="Heparan_SO4-6-sulfoTrfase"/>
</dbReference>
<keyword evidence="4" id="KW-1133">Transmembrane helix</keyword>
<organism evidence="8">
    <name type="scientific">Leptolyngbya sp. NK1-12</name>
    <dbReference type="NCBI Taxonomy" id="2547451"/>
    <lineage>
        <taxon>Bacteria</taxon>
        <taxon>Bacillati</taxon>
        <taxon>Cyanobacteriota</taxon>
        <taxon>Cyanophyceae</taxon>
        <taxon>Leptolyngbyales</taxon>
        <taxon>Leptolyngbyaceae</taxon>
        <taxon>Leptolyngbya group</taxon>
        <taxon>Leptolyngbya</taxon>
    </lineage>
</organism>
<comment type="subcellular location">
    <subcellularLocation>
        <location evidence="1">Membrane</location>
        <topology evidence="1">Single-pass membrane protein</topology>
    </subcellularLocation>
</comment>
<name>A0AA97AJT4_9CYAN</name>
<dbReference type="PANTHER" id="PTHR12812:SF0">
    <property type="entry name" value="HEPARAN-SULFATE 6-O-SULFOTRANSFERASE"/>
    <property type="match status" value="1"/>
</dbReference>